<dbReference type="RefSeq" id="WP_188591036.1">
    <property type="nucleotide sequence ID" value="NZ_BMFU01000001.1"/>
</dbReference>
<dbReference type="EMBL" id="BMFU01000001">
    <property type="protein sequence ID" value="GGH42088.1"/>
    <property type="molecule type" value="Genomic_DNA"/>
</dbReference>
<evidence type="ECO:0000313" key="1">
    <source>
        <dbReference type="EMBL" id="GGH42088.1"/>
    </source>
</evidence>
<gene>
    <name evidence="1" type="ORF">GCM10008014_02080</name>
</gene>
<reference evidence="2" key="1">
    <citation type="journal article" date="2019" name="Int. J. Syst. Evol. Microbiol.">
        <title>The Global Catalogue of Microorganisms (GCM) 10K type strain sequencing project: providing services to taxonomists for standard genome sequencing and annotation.</title>
        <authorList>
            <consortium name="The Broad Institute Genomics Platform"/>
            <consortium name="The Broad Institute Genome Sequencing Center for Infectious Disease"/>
            <person name="Wu L."/>
            <person name="Ma J."/>
        </authorList>
    </citation>
    <scope>NUCLEOTIDE SEQUENCE [LARGE SCALE GENOMIC DNA]</scope>
    <source>
        <strain evidence="2">CGMCC 1.12770</strain>
    </source>
</reference>
<protein>
    <recommendedName>
        <fullName evidence="3">AraC-type arabinose-binding/dimerisation domain-containing protein</fullName>
    </recommendedName>
</protein>
<sequence>MKTSDVNHDMLFFAAFMFRLNHLEQRIEPRDHIMLEVQCGKHTFLICEEGEGHLYIGTEHWPFSTGHIYPVSPGEAYQLEHRGSKHLKYKVMTYDVFQAGSGNPEQYTRPLFQNRTRLNDTAAVPLHGEIKEIYASRSYKNDAEYSHLNTLFQRWMELIITRYCE</sequence>
<keyword evidence="2" id="KW-1185">Reference proteome</keyword>
<proteinExistence type="predicted"/>
<name>A0ABQ1YXL1_9BACL</name>
<accession>A0ABQ1YXL1</accession>
<evidence type="ECO:0000313" key="2">
    <source>
        <dbReference type="Proteomes" id="UP000652153"/>
    </source>
</evidence>
<dbReference type="Proteomes" id="UP000652153">
    <property type="component" value="Unassembled WGS sequence"/>
</dbReference>
<comment type="caution">
    <text evidence="1">The sequence shown here is derived from an EMBL/GenBank/DDBJ whole genome shotgun (WGS) entry which is preliminary data.</text>
</comment>
<organism evidence="1 2">
    <name type="scientific">Paenibacillus silvae</name>
    <dbReference type="NCBI Taxonomy" id="1325358"/>
    <lineage>
        <taxon>Bacteria</taxon>
        <taxon>Bacillati</taxon>
        <taxon>Bacillota</taxon>
        <taxon>Bacilli</taxon>
        <taxon>Bacillales</taxon>
        <taxon>Paenibacillaceae</taxon>
        <taxon>Paenibacillus</taxon>
    </lineage>
</organism>
<evidence type="ECO:0008006" key="3">
    <source>
        <dbReference type="Google" id="ProtNLM"/>
    </source>
</evidence>